<dbReference type="AlphaFoldDB" id="A0A9P9EK83"/>
<evidence type="ECO:0000313" key="2">
    <source>
        <dbReference type="Proteomes" id="UP000717696"/>
    </source>
</evidence>
<evidence type="ECO:0000313" key="1">
    <source>
        <dbReference type="EMBL" id="KAH7139695.1"/>
    </source>
</evidence>
<keyword evidence="2" id="KW-1185">Reference proteome</keyword>
<proteinExistence type="predicted"/>
<dbReference type="Proteomes" id="UP000717696">
    <property type="component" value="Unassembled WGS sequence"/>
</dbReference>
<organism evidence="1 2">
    <name type="scientific">Dactylonectria estremocensis</name>
    <dbReference type="NCBI Taxonomy" id="1079267"/>
    <lineage>
        <taxon>Eukaryota</taxon>
        <taxon>Fungi</taxon>
        <taxon>Dikarya</taxon>
        <taxon>Ascomycota</taxon>
        <taxon>Pezizomycotina</taxon>
        <taxon>Sordariomycetes</taxon>
        <taxon>Hypocreomycetidae</taxon>
        <taxon>Hypocreales</taxon>
        <taxon>Nectriaceae</taxon>
        <taxon>Dactylonectria</taxon>
    </lineage>
</organism>
<dbReference type="EMBL" id="JAGMUU010000014">
    <property type="protein sequence ID" value="KAH7139695.1"/>
    <property type="molecule type" value="Genomic_DNA"/>
</dbReference>
<accession>A0A9P9EK83</accession>
<reference evidence="1" key="1">
    <citation type="journal article" date="2021" name="Nat. Commun.">
        <title>Genetic determinants of endophytism in the Arabidopsis root mycobiome.</title>
        <authorList>
            <person name="Mesny F."/>
            <person name="Miyauchi S."/>
            <person name="Thiergart T."/>
            <person name="Pickel B."/>
            <person name="Atanasova L."/>
            <person name="Karlsson M."/>
            <person name="Huettel B."/>
            <person name="Barry K.W."/>
            <person name="Haridas S."/>
            <person name="Chen C."/>
            <person name="Bauer D."/>
            <person name="Andreopoulos W."/>
            <person name="Pangilinan J."/>
            <person name="LaButti K."/>
            <person name="Riley R."/>
            <person name="Lipzen A."/>
            <person name="Clum A."/>
            <person name="Drula E."/>
            <person name="Henrissat B."/>
            <person name="Kohler A."/>
            <person name="Grigoriev I.V."/>
            <person name="Martin F.M."/>
            <person name="Hacquard S."/>
        </authorList>
    </citation>
    <scope>NUCLEOTIDE SEQUENCE</scope>
    <source>
        <strain evidence="1">MPI-CAGE-AT-0021</strain>
    </source>
</reference>
<gene>
    <name evidence="1" type="ORF">B0J13DRAFT_638624</name>
</gene>
<sequence>MFGTPSLGLKTVRCGIAYKIVDPCGEKKVFFTNCPVPHLNGFLLRAAEVSAANSQPMPKFDASGYTYTGRTYGAGSGVGTAPGMKAQELQDALVKSFSYNETGYDAFLQCTKNSSASYYFVNDVPKNGDNPTIYHVEGYLSNSYNGSEAERYPVTSWMPPFENMTAWSALHNPHAGSSFLSIAAGPKKYAVFNQTQCEIQFQPRHMLVKVNVTNHSFTVDLMYKTAQNIDPEPTGNHTAAVVRTLNLLSRMTSHLYVSEVGEVLLSSLKGRMALSNATEVTESLVLESSDKVFTNLIDNILSAYRLSQIYLANDTNVIEVSDARCRAVRLGSDLYIAICLTVNALMAAYVCVDFLMHKSWNALPAWDARTVQDLVRSSHVTYQGDGQEQNVGHKETERVHLAKFVHEDGILQSRNSRKWLLQISDTPDRAGLLLGSSQ</sequence>
<name>A0A9P9EK83_9HYPO</name>
<protein>
    <submittedName>
        <fullName evidence="1">Uncharacterized protein</fullName>
    </submittedName>
</protein>
<comment type="caution">
    <text evidence="1">The sequence shown here is derived from an EMBL/GenBank/DDBJ whole genome shotgun (WGS) entry which is preliminary data.</text>
</comment>
<dbReference type="OrthoDB" id="529273at2759"/>